<dbReference type="InParanoid" id="A0A059D7M6"/>
<feature type="transmembrane region" description="Helical" evidence="1">
    <location>
        <begin position="16"/>
        <end position="36"/>
    </location>
</feature>
<keyword evidence="1" id="KW-0472">Membrane</keyword>
<sequence length="74" mass="8702">MEILHYKSRSYRVSMTFGYIYLVSFYYYIIIFSLPIKNPQSTLHFSSLLSFLMQVCLTTTYHPTNFKSLVATGK</sequence>
<proteinExistence type="predicted"/>
<dbReference type="AlphaFoldDB" id="A0A059D7M6"/>
<keyword evidence="1" id="KW-1133">Transmembrane helix</keyword>
<gene>
    <name evidence="2" type="ORF">EUGRSUZ_B02923</name>
</gene>
<reference evidence="2" key="1">
    <citation type="submission" date="2013-07" db="EMBL/GenBank/DDBJ databases">
        <title>The genome of Eucalyptus grandis.</title>
        <authorList>
            <person name="Schmutz J."/>
            <person name="Hayes R."/>
            <person name="Myburg A."/>
            <person name="Tuskan G."/>
            <person name="Grattapaglia D."/>
            <person name="Rokhsar D.S."/>
        </authorList>
    </citation>
    <scope>NUCLEOTIDE SEQUENCE</scope>
    <source>
        <tissue evidence="2">Leaf extractions</tissue>
    </source>
</reference>
<protein>
    <submittedName>
        <fullName evidence="2">Uncharacterized protein</fullName>
    </submittedName>
</protein>
<name>A0A059D7M6_EUCGR</name>
<evidence type="ECO:0000256" key="1">
    <source>
        <dbReference type="SAM" id="Phobius"/>
    </source>
</evidence>
<dbReference type="Gramene" id="KCW86235">
    <property type="protein sequence ID" value="KCW86235"/>
    <property type="gene ID" value="EUGRSUZ_B02923"/>
</dbReference>
<dbReference type="EMBL" id="KK198754">
    <property type="protein sequence ID" value="KCW86235.1"/>
    <property type="molecule type" value="Genomic_DNA"/>
</dbReference>
<organism evidence="2">
    <name type="scientific">Eucalyptus grandis</name>
    <name type="common">Flooded gum</name>
    <dbReference type="NCBI Taxonomy" id="71139"/>
    <lineage>
        <taxon>Eukaryota</taxon>
        <taxon>Viridiplantae</taxon>
        <taxon>Streptophyta</taxon>
        <taxon>Embryophyta</taxon>
        <taxon>Tracheophyta</taxon>
        <taxon>Spermatophyta</taxon>
        <taxon>Magnoliopsida</taxon>
        <taxon>eudicotyledons</taxon>
        <taxon>Gunneridae</taxon>
        <taxon>Pentapetalae</taxon>
        <taxon>rosids</taxon>
        <taxon>malvids</taxon>
        <taxon>Myrtales</taxon>
        <taxon>Myrtaceae</taxon>
        <taxon>Myrtoideae</taxon>
        <taxon>Eucalypteae</taxon>
        <taxon>Eucalyptus</taxon>
    </lineage>
</organism>
<accession>A0A059D7M6</accession>
<keyword evidence="1" id="KW-0812">Transmembrane</keyword>
<evidence type="ECO:0000313" key="2">
    <source>
        <dbReference type="EMBL" id="KCW86235.1"/>
    </source>
</evidence>